<dbReference type="EMBL" id="KN122054">
    <property type="protein sequence ID" value="KFO33795.1"/>
    <property type="molecule type" value="Genomic_DNA"/>
</dbReference>
<sequence length="142" mass="15128">MSSSSPASGLEPRQCLRIEDLHLEGPKPSGGSQKIHAHEMRDLCHQAEGSTSEPGSDAHSKGQSSPNKMKAAAIPSDSEIPSSSSDKNSIIRIRKTIRSKLLLENQQAKIFPSSFLFMAIGNSPQVGPPCPDHTDSVQLGVS</sequence>
<keyword evidence="3" id="KW-1185">Reference proteome</keyword>
<dbReference type="AlphaFoldDB" id="A0A091DU59"/>
<feature type="compositionally biased region" description="Low complexity" evidence="1">
    <location>
        <begin position="74"/>
        <end position="87"/>
    </location>
</feature>
<proteinExistence type="predicted"/>
<feature type="region of interest" description="Disordered" evidence="1">
    <location>
        <begin position="1"/>
        <end position="87"/>
    </location>
</feature>
<protein>
    <submittedName>
        <fullName evidence="2">Uncharacterized protein</fullName>
    </submittedName>
</protein>
<accession>A0A091DU59</accession>
<feature type="compositionally biased region" description="Basic and acidic residues" evidence="1">
    <location>
        <begin position="14"/>
        <end position="25"/>
    </location>
</feature>
<evidence type="ECO:0000256" key="1">
    <source>
        <dbReference type="SAM" id="MobiDB-lite"/>
    </source>
</evidence>
<evidence type="ECO:0000313" key="2">
    <source>
        <dbReference type="EMBL" id="KFO33795.1"/>
    </source>
</evidence>
<feature type="compositionally biased region" description="Basic and acidic residues" evidence="1">
    <location>
        <begin position="36"/>
        <end position="45"/>
    </location>
</feature>
<evidence type="ECO:0000313" key="3">
    <source>
        <dbReference type="Proteomes" id="UP000028990"/>
    </source>
</evidence>
<organism evidence="2 3">
    <name type="scientific">Fukomys damarensis</name>
    <name type="common">Damaraland mole rat</name>
    <name type="synonym">Cryptomys damarensis</name>
    <dbReference type="NCBI Taxonomy" id="885580"/>
    <lineage>
        <taxon>Eukaryota</taxon>
        <taxon>Metazoa</taxon>
        <taxon>Chordata</taxon>
        <taxon>Craniata</taxon>
        <taxon>Vertebrata</taxon>
        <taxon>Euteleostomi</taxon>
        <taxon>Mammalia</taxon>
        <taxon>Eutheria</taxon>
        <taxon>Euarchontoglires</taxon>
        <taxon>Glires</taxon>
        <taxon>Rodentia</taxon>
        <taxon>Hystricomorpha</taxon>
        <taxon>Bathyergidae</taxon>
        <taxon>Fukomys</taxon>
    </lineage>
</organism>
<gene>
    <name evidence="2" type="ORF">H920_04789</name>
</gene>
<dbReference type="Proteomes" id="UP000028990">
    <property type="component" value="Unassembled WGS sequence"/>
</dbReference>
<name>A0A091DU59_FUKDA</name>
<reference evidence="2 3" key="1">
    <citation type="submission" date="2013-11" db="EMBL/GenBank/DDBJ databases">
        <title>The Damaraland mole rat (Fukomys damarensis) genome and evolution of African mole rats.</title>
        <authorList>
            <person name="Gladyshev V.N."/>
            <person name="Fang X."/>
        </authorList>
    </citation>
    <scope>NUCLEOTIDE SEQUENCE [LARGE SCALE GENOMIC DNA]</scope>
    <source>
        <tissue evidence="2">Liver</tissue>
    </source>
</reference>